<dbReference type="EMBL" id="VMRJ01000001">
    <property type="protein sequence ID" value="TVT42534.1"/>
    <property type="molecule type" value="Genomic_DNA"/>
</dbReference>
<organism evidence="2 3">
    <name type="scientific">Hymenobacter setariae</name>
    <dbReference type="NCBI Taxonomy" id="2594794"/>
    <lineage>
        <taxon>Bacteria</taxon>
        <taxon>Pseudomonadati</taxon>
        <taxon>Bacteroidota</taxon>
        <taxon>Cytophagia</taxon>
        <taxon>Cytophagales</taxon>
        <taxon>Hymenobacteraceae</taxon>
        <taxon>Hymenobacter</taxon>
    </lineage>
</organism>
<evidence type="ECO:0000313" key="2">
    <source>
        <dbReference type="EMBL" id="TVT42534.1"/>
    </source>
</evidence>
<name>A0A558C1E4_9BACT</name>
<evidence type="ECO:0000313" key="3">
    <source>
        <dbReference type="Proteomes" id="UP000317624"/>
    </source>
</evidence>
<proteinExistence type="predicted"/>
<dbReference type="PROSITE" id="PS51257">
    <property type="entry name" value="PROKAR_LIPOPROTEIN"/>
    <property type="match status" value="1"/>
</dbReference>
<keyword evidence="1" id="KW-0732">Signal</keyword>
<dbReference type="RefSeq" id="WP_144842740.1">
    <property type="nucleotide sequence ID" value="NZ_VMRJ01000001.1"/>
</dbReference>
<feature type="chain" id="PRO_5035294005" description="Lipocalin-like domain-containing protein" evidence="1">
    <location>
        <begin position="25"/>
        <end position="135"/>
    </location>
</feature>
<dbReference type="OrthoDB" id="2651079at2"/>
<keyword evidence="3" id="KW-1185">Reference proteome</keyword>
<protein>
    <recommendedName>
        <fullName evidence="4">Lipocalin-like domain-containing protein</fullName>
    </recommendedName>
</protein>
<dbReference type="Proteomes" id="UP000317624">
    <property type="component" value="Unassembled WGS sequence"/>
</dbReference>
<reference evidence="2 3" key="1">
    <citation type="submission" date="2019-07" db="EMBL/GenBank/DDBJ databases">
        <title>Hymenobacter sp. straun FUR1 Genome sequencing and assembly.</title>
        <authorList>
            <person name="Chhetri G."/>
        </authorList>
    </citation>
    <scope>NUCLEOTIDE SEQUENCE [LARGE SCALE GENOMIC DNA]</scope>
    <source>
        <strain evidence="2 3">Fur1</strain>
    </source>
</reference>
<sequence length="135" mass="14982">MRLLLMLASSATLLAGCQSASHLAQTPQHPQATALLRTWRHSQEEDQGTMQVYRPATYTFPPARGRQGLVFEANGRLTKLAIAPTDGALPLAGHWSWDNAHVLHLRVDGPPPEDYRLEVVELTPDMLKVNLVEPR</sequence>
<evidence type="ECO:0000256" key="1">
    <source>
        <dbReference type="SAM" id="SignalP"/>
    </source>
</evidence>
<dbReference type="AlphaFoldDB" id="A0A558C1E4"/>
<feature type="signal peptide" evidence="1">
    <location>
        <begin position="1"/>
        <end position="24"/>
    </location>
</feature>
<accession>A0A558C1E4</accession>
<gene>
    <name evidence="2" type="ORF">FNT36_00060</name>
</gene>
<comment type="caution">
    <text evidence="2">The sequence shown here is derived from an EMBL/GenBank/DDBJ whole genome shotgun (WGS) entry which is preliminary data.</text>
</comment>
<evidence type="ECO:0008006" key="4">
    <source>
        <dbReference type="Google" id="ProtNLM"/>
    </source>
</evidence>